<feature type="region of interest" description="Disordered" evidence="1">
    <location>
        <begin position="1"/>
        <end position="29"/>
    </location>
</feature>
<protein>
    <submittedName>
        <fullName evidence="3">Uncharacterized protein</fullName>
    </submittedName>
</protein>
<keyword evidence="2" id="KW-0812">Transmembrane</keyword>
<evidence type="ECO:0000313" key="4">
    <source>
        <dbReference type="Proteomes" id="UP000073492"/>
    </source>
</evidence>
<feature type="compositionally biased region" description="Basic and acidic residues" evidence="1">
    <location>
        <begin position="16"/>
        <end position="29"/>
    </location>
</feature>
<keyword evidence="2" id="KW-0472">Membrane</keyword>
<proteinExistence type="predicted"/>
<keyword evidence="4" id="KW-1185">Reference proteome</keyword>
<keyword evidence="2" id="KW-1133">Transmembrane helix</keyword>
<name>A0A139I5Y1_9PEZI</name>
<evidence type="ECO:0000256" key="1">
    <source>
        <dbReference type="SAM" id="MobiDB-lite"/>
    </source>
</evidence>
<gene>
    <name evidence="3" type="ORF">AC579_9754</name>
</gene>
<sequence>MARGCNRHTLPVSFNEPERQRNQRNRREIPGLSRIQTTEDGFVRERMFLPSDTASTSEHAMLLHHDEPENYGSVNFEIVDSDSQLSSLPQYSECARDMPPEYSSGTRRVLRRSFAGFRSWWGRRAFNEADLESAITIEEQFVNARLLKTSPSSPRYRRALQSLRRHRSRYPHAWSEDIFMSESEVDTRRAIAFIMGFALLMTVLALMVSGVVYFGGPYGV</sequence>
<accession>A0A139I5Y1</accession>
<dbReference type="Proteomes" id="UP000073492">
    <property type="component" value="Unassembled WGS sequence"/>
</dbReference>
<evidence type="ECO:0000256" key="2">
    <source>
        <dbReference type="SAM" id="Phobius"/>
    </source>
</evidence>
<feature type="transmembrane region" description="Helical" evidence="2">
    <location>
        <begin position="190"/>
        <end position="214"/>
    </location>
</feature>
<dbReference type="OrthoDB" id="10494503at2759"/>
<dbReference type="AlphaFoldDB" id="A0A139I5Y1"/>
<reference evidence="3 4" key="1">
    <citation type="submission" date="2015-07" db="EMBL/GenBank/DDBJ databases">
        <title>Comparative genomics of the Sigatoka disease complex on banana suggests a link between parallel evolutionary changes in Pseudocercospora fijiensis and Pseudocercospora eumusae and increased virulence on the banana host.</title>
        <authorList>
            <person name="Chang T.-C."/>
            <person name="Salvucci A."/>
            <person name="Crous P.W."/>
            <person name="Stergiopoulos I."/>
        </authorList>
    </citation>
    <scope>NUCLEOTIDE SEQUENCE [LARGE SCALE GENOMIC DNA]</scope>
    <source>
        <strain evidence="3 4">CBS 116634</strain>
    </source>
</reference>
<organism evidence="3 4">
    <name type="scientific">Pseudocercospora musae</name>
    <dbReference type="NCBI Taxonomy" id="113226"/>
    <lineage>
        <taxon>Eukaryota</taxon>
        <taxon>Fungi</taxon>
        <taxon>Dikarya</taxon>
        <taxon>Ascomycota</taxon>
        <taxon>Pezizomycotina</taxon>
        <taxon>Dothideomycetes</taxon>
        <taxon>Dothideomycetidae</taxon>
        <taxon>Mycosphaerellales</taxon>
        <taxon>Mycosphaerellaceae</taxon>
        <taxon>Pseudocercospora</taxon>
    </lineage>
</organism>
<evidence type="ECO:0000313" key="3">
    <source>
        <dbReference type="EMBL" id="KXT10161.1"/>
    </source>
</evidence>
<dbReference type="EMBL" id="LFZO01000283">
    <property type="protein sequence ID" value="KXT10161.1"/>
    <property type="molecule type" value="Genomic_DNA"/>
</dbReference>
<comment type="caution">
    <text evidence="3">The sequence shown here is derived from an EMBL/GenBank/DDBJ whole genome shotgun (WGS) entry which is preliminary data.</text>
</comment>